<dbReference type="InterPro" id="IPR050769">
    <property type="entry name" value="NAT_camello-type"/>
</dbReference>
<dbReference type="Pfam" id="PF00583">
    <property type="entry name" value="Acetyltransf_1"/>
    <property type="match status" value="1"/>
</dbReference>
<dbReference type="Gene3D" id="3.40.630.30">
    <property type="match status" value="1"/>
</dbReference>
<protein>
    <submittedName>
        <fullName evidence="3">Ribosomal protein S18 acetylase RimI</fullName>
    </submittedName>
</protein>
<gene>
    <name evidence="3" type="ORF">SAMN05720606_111209</name>
</gene>
<name>A0A1G5JN76_9BACL</name>
<dbReference type="GO" id="GO:0005840">
    <property type="term" value="C:ribosome"/>
    <property type="evidence" value="ECO:0007669"/>
    <property type="project" value="UniProtKB-KW"/>
</dbReference>
<sequence>MNLSFRILDWDEEKPYELLLMADPSKTIVDEYLSRGVCFIAEYEGEMVGEFVLLKTRPETAEIVNIAVQEELQGQGVGKHMIKEAMEAARRLGCRILEIGTGNSSFHQLKLYQRCGFRITGVDRDFFVRHYEEEIIEDGIRCVDMIRLSVDLNDITDEEKK</sequence>
<reference evidence="4" key="1">
    <citation type="submission" date="2016-10" db="EMBL/GenBank/DDBJ databases">
        <authorList>
            <person name="Varghese N."/>
            <person name="Submissions S."/>
        </authorList>
    </citation>
    <scope>NUCLEOTIDE SEQUENCE [LARGE SCALE GENOMIC DNA]</scope>
    <source>
        <strain evidence="4">BL9</strain>
    </source>
</reference>
<dbReference type="PANTHER" id="PTHR13947">
    <property type="entry name" value="GNAT FAMILY N-ACETYLTRANSFERASE"/>
    <property type="match status" value="1"/>
</dbReference>
<evidence type="ECO:0000313" key="4">
    <source>
        <dbReference type="Proteomes" id="UP000198538"/>
    </source>
</evidence>
<dbReference type="InterPro" id="IPR000182">
    <property type="entry name" value="GNAT_dom"/>
</dbReference>
<evidence type="ECO:0000259" key="2">
    <source>
        <dbReference type="PROSITE" id="PS51186"/>
    </source>
</evidence>
<dbReference type="PANTHER" id="PTHR13947:SF37">
    <property type="entry name" value="LD18367P"/>
    <property type="match status" value="1"/>
</dbReference>
<accession>A0A1G5JN76</accession>
<feature type="domain" description="N-acetyltransferase" evidence="2">
    <location>
        <begin position="3"/>
        <end position="138"/>
    </location>
</feature>
<proteinExistence type="predicted"/>
<keyword evidence="3" id="KW-0689">Ribosomal protein</keyword>
<dbReference type="STRING" id="582692.SAMN05720606_111209"/>
<evidence type="ECO:0000313" key="3">
    <source>
        <dbReference type="EMBL" id="SCY89872.1"/>
    </source>
</evidence>
<dbReference type="SUPFAM" id="SSF55729">
    <property type="entry name" value="Acyl-CoA N-acyltransferases (Nat)"/>
    <property type="match status" value="1"/>
</dbReference>
<dbReference type="CDD" id="cd04301">
    <property type="entry name" value="NAT_SF"/>
    <property type="match status" value="1"/>
</dbReference>
<dbReference type="AlphaFoldDB" id="A0A1G5JN76"/>
<dbReference type="EMBL" id="FMVM01000011">
    <property type="protein sequence ID" value="SCY89872.1"/>
    <property type="molecule type" value="Genomic_DNA"/>
</dbReference>
<dbReference type="PROSITE" id="PS51186">
    <property type="entry name" value="GNAT"/>
    <property type="match status" value="1"/>
</dbReference>
<dbReference type="RefSeq" id="WP_090922159.1">
    <property type="nucleotide sequence ID" value="NZ_FMVM01000011.1"/>
</dbReference>
<keyword evidence="3" id="KW-0687">Ribonucleoprotein</keyword>
<dbReference type="InterPro" id="IPR016181">
    <property type="entry name" value="Acyl_CoA_acyltransferase"/>
</dbReference>
<dbReference type="Proteomes" id="UP000198538">
    <property type="component" value="Unassembled WGS sequence"/>
</dbReference>
<dbReference type="GO" id="GO:0008080">
    <property type="term" value="F:N-acetyltransferase activity"/>
    <property type="evidence" value="ECO:0007669"/>
    <property type="project" value="InterPro"/>
</dbReference>
<evidence type="ECO:0000256" key="1">
    <source>
        <dbReference type="ARBA" id="ARBA00022679"/>
    </source>
</evidence>
<keyword evidence="1" id="KW-0808">Transferase</keyword>
<keyword evidence="4" id="KW-1185">Reference proteome</keyword>
<organism evidence="3 4">
    <name type="scientific">Paenibacillus polysaccharolyticus</name>
    <dbReference type="NCBI Taxonomy" id="582692"/>
    <lineage>
        <taxon>Bacteria</taxon>
        <taxon>Bacillati</taxon>
        <taxon>Bacillota</taxon>
        <taxon>Bacilli</taxon>
        <taxon>Bacillales</taxon>
        <taxon>Paenibacillaceae</taxon>
        <taxon>Paenibacillus</taxon>
    </lineage>
</organism>